<comment type="caution">
    <text evidence="1">The sequence shown here is derived from an EMBL/GenBank/DDBJ whole genome shotgun (WGS) entry which is preliminary data.</text>
</comment>
<organism evidence="1 2">
    <name type="scientific">Noviherbaspirillum autotrophicum</name>
    <dbReference type="NCBI Taxonomy" id="709839"/>
    <lineage>
        <taxon>Bacteria</taxon>
        <taxon>Pseudomonadati</taxon>
        <taxon>Pseudomonadota</taxon>
        <taxon>Betaproteobacteria</taxon>
        <taxon>Burkholderiales</taxon>
        <taxon>Oxalobacteraceae</taxon>
        <taxon>Noviherbaspirillum</taxon>
    </lineage>
</organism>
<name>A0A0C1Y1T9_9BURK</name>
<reference evidence="1 2" key="1">
    <citation type="submission" date="2014-12" db="EMBL/GenBank/DDBJ databases">
        <title>Denitrispirillum autotrophicum gen. nov., sp. nov., Denitrifying, Facultatively Autotrophic Bacteria Isolated from Rice Paddy Soil.</title>
        <authorList>
            <person name="Ishii S."/>
            <person name="Ashida N."/>
            <person name="Ohno H."/>
            <person name="Otsuka S."/>
            <person name="Yokota A."/>
            <person name="Senoo K."/>
        </authorList>
    </citation>
    <scope>NUCLEOTIDE SEQUENCE [LARGE SCALE GENOMIC DNA]</scope>
    <source>
        <strain evidence="1 2">TSA66</strain>
    </source>
</reference>
<dbReference type="AlphaFoldDB" id="A0A0C1Y1T9"/>
<proteinExistence type="predicted"/>
<keyword evidence="2" id="KW-1185">Reference proteome</keyword>
<dbReference type="Proteomes" id="UP000031572">
    <property type="component" value="Unassembled WGS sequence"/>
</dbReference>
<evidence type="ECO:0000313" key="1">
    <source>
        <dbReference type="EMBL" id="KIF81008.1"/>
    </source>
</evidence>
<dbReference type="RefSeq" id="WP_040039832.1">
    <property type="nucleotide sequence ID" value="NZ_JWJG01000028.1"/>
</dbReference>
<evidence type="ECO:0000313" key="2">
    <source>
        <dbReference type="Proteomes" id="UP000031572"/>
    </source>
</evidence>
<gene>
    <name evidence="1" type="ORF">TSA66_09590</name>
</gene>
<accession>A0A0C1Y1T9</accession>
<protein>
    <submittedName>
        <fullName evidence="1">Uncharacterized protein</fullName>
    </submittedName>
</protein>
<sequence length="102" mass="10828">MKTLTIKDLTRSLELDRSAMSAVRGGMGTSKVSAASPYPHMPSFSAPMFGFTQSDFSFNASQSLGQSQNTLVNNGNNVAFADNITANVTPHQSGSNNINFGH</sequence>
<dbReference type="EMBL" id="JWJG01000028">
    <property type="protein sequence ID" value="KIF81008.1"/>
    <property type="molecule type" value="Genomic_DNA"/>
</dbReference>
<dbReference type="OrthoDB" id="8757904at2"/>